<name>A0ABY5VQS9_9ACTN</name>
<evidence type="ECO:0000313" key="7">
    <source>
        <dbReference type="Proteomes" id="UP001059617"/>
    </source>
</evidence>
<evidence type="ECO:0000256" key="2">
    <source>
        <dbReference type="ARBA" id="ARBA00022801"/>
    </source>
</evidence>
<dbReference type="InterPro" id="IPR000073">
    <property type="entry name" value="AB_hydrolase_1"/>
</dbReference>
<keyword evidence="7" id="KW-1185">Reference proteome</keyword>
<feature type="domain" description="AB hydrolase-1" evidence="5">
    <location>
        <begin position="132"/>
        <end position="389"/>
    </location>
</feature>
<dbReference type="PANTHER" id="PTHR43194:SF2">
    <property type="entry name" value="PEROXISOMAL MEMBRANE PROTEIN LPX1"/>
    <property type="match status" value="1"/>
</dbReference>
<dbReference type="Proteomes" id="UP001059617">
    <property type="component" value="Chromosome"/>
</dbReference>
<protein>
    <submittedName>
        <fullName evidence="6">Alpha/beta fold hydrolase</fullName>
    </submittedName>
</protein>
<dbReference type="Pfam" id="PF00561">
    <property type="entry name" value="Abhydrolase_1"/>
    <property type="match status" value="1"/>
</dbReference>
<sequence length="409" mass="42605">MPFFVRRIAGVLLALLVIALPPVAALAVVFATAAVTDSPPLFLGAGALTLAGSAYGLSRAATVLLLPARSRTWVAALAAVAWLGLAAAAVLPAGPHPAAGAAPAGVRFWSLSTGSDIAYVHATATAGVHRGPVVFLHGGPGTPGEGLPAVTGALTEAGFDVYVYDQLGAGRSTRLQDVTGYTVARHVADLEAIRALLGVDRMILVGQSWGASLAAQYLAQHPANVRAVVFTGPGPIWPGADPGGDTGDPWARMSPSQREQREELLSSPRVVVQALLQQANPNAAHAFMGDDEADELLHRVAVLGKDTTGCPGSQPARVHDNHQGFYSNQLTVADFAHIPDPRPALRTVHVPALILRGECDFVPPETAEEYRRTLPGAQLVAVRGAGHAIAANQPERYRESLVAFLDALE</sequence>
<dbReference type="InterPro" id="IPR029058">
    <property type="entry name" value="AB_hydrolase_fold"/>
</dbReference>
<dbReference type="GO" id="GO:0016787">
    <property type="term" value="F:hydrolase activity"/>
    <property type="evidence" value="ECO:0007669"/>
    <property type="project" value="UniProtKB-KW"/>
</dbReference>
<dbReference type="Gene3D" id="3.40.50.1820">
    <property type="entry name" value="alpha/beta hydrolase"/>
    <property type="match status" value="1"/>
</dbReference>
<dbReference type="EMBL" id="CP073720">
    <property type="protein sequence ID" value="UWP80133.1"/>
    <property type="molecule type" value="Genomic_DNA"/>
</dbReference>
<dbReference type="InterPro" id="IPR002410">
    <property type="entry name" value="Peptidase_S33"/>
</dbReference>
<reference evidence="6" key="1">
    <citation type="submission" date="2021-04" db="EMBL/GenBank/DDBJ databases">
        <authorList>
            <person name="Hartkoorn R.C."/>
            <person name="Beaudoing E."/>
            <person name="Hot D."/>
        </authorList>
    </citation>
    <scope>NUCLEOTIDE SEQUENCE</scope>
    <source>
        <strain evidence="6">NRRL B-16292</strain>
    </source>
</reference>
<organism evidence="6 7">
    <name type="scientific">Dactylosporangium fulvum</name>
    <dbReference type="NCBI Taxonomy" id="53359"/>
    <lineage>
        <taxon>Bacteria</taxon>
        <taxon>Bacillati</taxon>
        <taxon>Actinomycetota</taxon>
        <taxon>Actinomycetes</taxon>
        <taxon>Micromonosporales</taxon>
        <taxon>Micromonosporaceae</taxon>
        <taxon>Dactylosporangium</taxon>
    </lineage>
</organism>
<dbReference type="PANTHER" id="PTHR43194">
    <property type="entry name" value="HYDROLASE ALPHA/BETA FOLD FAMILY"/>
    <property type="match status" value="1"/>
</dbReference>
<dbReference type="InterPro" id="IPR050228">
    <property type="entry name" value="Carboxylesterase_BioH"/>
</dbReference>
<keyword evidence="2 6" id="KW-0378">Hydrolase</keyword>
<dbReference type="SUPFAM" id="SSF53474">
    <property type="entry name" value="alpha/beta-Hydrolases"/>
    <property type="match status" value="1"/>
</dbReference>
<evidence type="ECO:0000313" key="6">
    <source>
        <dbReference type="EMBL" id="UWP80133.1"/>
    </source>
</evidence>
<feature type="transmembrane region" description="Helical" evidence="4">
    <location>
        <begin position="41"/>
        <end position="66"/>
    </location>
</feature>
<proteinExistence type="inferred from homology"/>
<keyword evidence="4" id="KW-1133">Transmembrane helix</keyword>
<feature type="transmembrane region" description="Helical" evidence="4">
    <location>
        <begin position="73"/>
        <end position="94"/>
    </location>
</feature>
<evidence type="ECO:0000256" key="4">
    <source>
        <dbReference type="SAM" id="Phobius"/>
    </source>
</evidence>
<dbReference type="RefSeq" id="WP_259857891.1">
    <property type="nucleotide sequence ID" value="NZ_BAAAST010000172.1"/>
</dbReference>
<keyword evidence="4" id="KW-0812">Transmembrane</keyword>
<accession>A0ABY5VQS9</accession>
<evidence type="ECO:0000256" key="1">
    <source>
        <dbReference type="ARBA" id="ARBA00010088"/>
    </source>
</evidence>
<evidence type="ECO:0000259" key="5">
    <source>
        <dbReference type="Pfam" id="PF00561"/>
    </source>
</evidence>
<keyword evidence="4" id="KW-0472">Membrane</keyword>
<evidence type="ECO:0000256" key="3">
    <source>
        <dbReference type="SAM" id="MobiDB-lite"/>
    </source>
</evidence>
<comment type="similarity">
    <text evidence="1">Belongs to the peptidase S33 family.</text>
</comment>
<dbReference type="PRINTS" id="PR00793">
    <property type="entry name" value="PROAMNOPTASE"/>
</dbReference>
<feature type="region of interest" description="Disordered" evidence="3">
    <location>
        <begin position="236"/>
        <end position="260"/>
    </location>
</feature>
<reference evidence="6" key="2">
    <citation type="submission" date="2022-09" db="EMBL/GenBank/DDBJ databases">
        <title>Biosynthetic gene clusters of Dactylosporangioum fulvum.</title>
        <authorList>
            <person name="Caradec T."/>
        </authorList>
    </citation>
    <scope>NUCLEOTIDE SEQUENCE</scope>
    <source>
        <strain evidence="6">NRRL B-16292</strain>
    </source>
</reference>
<gene>
    <name evidence="6" type="ORF">Dfulv_33905</name>
</gene>